<dbReference type="RefSeq" id="WP_245900011.1">
    <property type="nucleotide sequence ID" value="NZ_QGTX01000001.1"/>
</dbReference>
<dbReference type="Pfam" id="PF00561">
    <property type="entry name" value="Abhydrolase_1"/>
    <property type="match status" value="1"/>
</dbReference>
<feature type="domain" description="AB hydrolase-1" evidence="1">
    <location>
        <begin position="34"/>
        <end position="137"/>
    </location>
</feature>
<dbReference type="GO" id="GO:0016020">
    <property type="term" value="C:membrane"/>
    <property type="evidence" value="ECO:0007669"/>
    <property type="project" value="TreeGrafter"/>
</dbReference>
<proteinExistence type="predicted"/>
<name>A0A317QJU3_9ACTN</name>
<organism evidence="2 3">
    <name type="scientific">Geodermatophilus normandii</name>
    <dbReference type="NCBI Taxonomy" id="1137989"/>
    <lineage>
        <taxon>Bacteria</taxon>
        <taxon>Bacillati</taxon>
        <taxon>Actinomycetota</taxon>
        <taxon>Actinomycetes</taxon>
        <taxon>Geodermatophilales</taxon>
        <taxon>Geodermatophilaceae</taxon>
        <taxon>Geodermatophilus</taxon>
    </lineage>
</organism>
<sequence>MTASVSLPAAHLRVPGADGVGVAVHRWGEPGHLPPVYLQHGFVADTRLNWVGTGTVAVLLAAGREVVGVDARGHGRSDKPHDPAAYGELRMADDLRRVADALGHDSYDLAGYSMGATVAMLVAVADRRVRRLVVAGAGAAFVERGGAERHAVLMAELADALEAPDVADVRTPATVPFRRMADALAADRRALAAHARAVHTRSADLAAITAPTLVLAGDADPLAARPGTLAAAIPGARVAVVPGDHATALRAPAFAAALAGFLGEP</sequence>
<dbReference type="Gene3D" id="3.40.50.1820">
    <property type="entry name" value="alpha/beta hydrolase"/>
    <property type="match status" value="1"/>
</dbReference>
<dbReference type="AlphaFoldDB" id="A0A317QJU3"/>
<dbReference type="InterPro" id="IPR029058">
    <property type="entry name" value="AB_hydrolase_fold"/>
</dbReference>
<dbReference type="PANTHER" id="PTHR43798:SF33">
    <property type="entry name" value="HYDROLASE, PUTATIVE (AFU_ORTHOLOGUE AFUA_2G14860)-RELATED"/>
    <property type="match status" value="1"/>
</dbReference>
<evidence type="ECO:0000259" key="1">
    <source>
        <dbReference type="Pfam" id="PF00561"/>
    </source>
</evidence>
<comment type="caution">
    <text evidence="2">The sequence shown here is derived from an EMBL/GenBank/DDBJ whole genome shotgun (WGS) entry which is preliminary data.</text>
</comment>
<dbReference type="SUPFAM" id="SSF53474">
    <property type="entry name" value="alpha/beta-Hydrolases"/>
    <property type="match status" value="1"/>
</dbReference>
<evidence type="ECO:0000313" key="3">
    <source>
        <dbReference type="Proteomes" id="UP000246661"/>
    </source>
</evidence>
<gene>
    <name evidence="2" type="ORF">JD79_02196</name>
</gene>
<dbReference type="EMBL" id="QGTX01000001">
    <property type="protein sequence ID" value="PWW23031.1"/>
    <property type="molecule type" value="Genomic_DNA"/>
</dbReference>
<dbReference type="InterPro" id="IPR050266">
    <property type="entry name" value="AB_hydrolase_sf"/>
</dbReference>
<protein>
    <submittedName>
        <fullName evidence="2">Alpha-beta hydrolase superfamily lysophospholipase</fullName>
    </submittedName>
</protein>
<evidence type="ECO:0000313" key="2">
    <source>
        <dbReference type="EMBL" id="PWW23031.1"/>
    </source>
</evidence>
<keyword evidence="2" id="KW-0378">Hydrolase</keyword>
<accession>A0A317QJU3</accession>
<dbReference type="InterPro" id="IPR000073">
    <property type="entry name" value="AB_hydrolase_1"/>
</dbReference>
<dbReference type="Proteomes" id="UP000246661">
    <property type="component" value="Unassembled WGS sequence"/>
</dbReference>
<dbReference type="PANTHER" id="PTHR43798">
    <property type="entry name" value="MONOACYLGLYCEROL LIPASE"/>
    <property type="match status" value="1"/>
</dbReference>
<dbReference type="GO" id="GO:0016787">
    <property type="term" value="F:hydrolase activity"/>
    <property type="evidence" value="ECO:0007669"/>
    <property type="project" value="UniProtKB-KW"/>
</dbReference>
<reference evidence="3" key="1">
    <citation type="submission" date="2018-05" db="EMBL/GenBank/DDBJ databases">
        <authorList>
            <person name="Klenk H.-P."/>
            <person name="Huntemann M."/>
            <person name="Clum A."/>
            <person name="Pillay M."/>
            <person name="Palaniappan K."/>
            <person name="Varghese N."/>
            <person name="Mikhailova N."/>
            <person name="Stamatis D."/>
            <person name="Reddy T."/>
            <person name="Daum C."/>
            <person name="Shapiro N."/>
            <person name="Ivanova N."/>
            <person name="Kyrpides N."/>
            <person name="Woyke T."/>
        </authorList>
    </citation>
    <scope>NUCLEOTIDE SEQUENCE [LARGE SCALE GENOMIC DNA]</scope>
    <source>
        <strain evidence="3">DSM 45417</strain>
    </source>
</reference>
<keyword evidence="3" id="KW-1185">Reference proteome</keyword>